<evidence type="ECO:0000256" key="5">
    <source>
        <dbReference type="ARBA" id="ARBA00023316"/>
    </source>
</evidence>
<feature type="non-terminal residue" evidence="9">
    <location>
        <position position="1"/>
    </location>
</feature>
<protein>
    <recommendedName>
        <fullName evidence="8">L,D-TPase catalytic domain-containing protein</fullName>
    </recommendedName>
</protein>
<accession>A0A6G3XYN6</accession>
<dbReference type="InterPro" id="IPR038063">
    <property type="entry name" value="Transpep_catalytic_dom"/>
</dbReference>
<dbReference type="UniPathway" id="UPA00219"/>
<feature type="region of interest" description="Disordered" evidence="7">
    <location>
        <begin position="60"/>
        <end position="81"/>
    </location>
</feature>
<name>A0A6G3XYN6_9ACTN</name>
<evidence type="ECO:0000256" key="2">
    <source>
        <dbReference type="ARBA" id="ARBA00022679"/>
    </source>
</evidence>
<comment type="caution">
    <text evidence="6">Lacks conserved residue(s) required for the propagation of feature annotation.</text>
</comment>
<dbReference type="GO" id="GO:0071555">
    <property type="term" value="P:cell wall organization"/>
    <property type="evidence" value="ECO:0007669"/>
    <property type="project" value="UniProtKB-UniRule"/>
</dbReference>
<evidence type="ECO:0000313" key="9">
    <source>
        <dbReference type="EMBL" id="NEE22929.1"/>
    </source>
</evidence>
<dbReference type="GO" id="GO:0016740">
    <property type="term" value="F:transferase activity"/>
    <property type="evidence" value="ECO:0007669"/>
    <property type="project" value="UniProtKB-KW"/>
</dbReference>
<keyword evidence="5 6" id="KW-0961">Cell wall biogenesis/degradation</keyword>
<feature type="domain" description="L,D-TPase catalytic" evidence="8">
    <location>
        <begin position="1"/>
        <end position="31"/>
    </location>
</feature>
<dbReference type="SUPFAM" id="SSF141523">
    <property type="entry name" value="L,D-transpeptidase catalytic domain-like"/>
    <property type="match status" value="1"/>
</dbReference>
<dbReference type="InterPro" id="IPR005490">
    <property type="entry name" value="LD_TPept_cat_dom"/>
</dbReference>
<evidence type="ECO:0000256" key="1">
    <source>
        <dbReference type="ARBA" id="ARBA00004752"/>
    </source>
</evidence>
<organism evidence="9">
    <name type="scientific">Streptomyces sp. SID7499</name>
    <dbReference type="NCBI Taxonomy" id="2706086"/>
    <lineage>
        <taxon>Bacteria</taxon>
        <taxon>Bacillati</taxon>
        <taxon>Actinomycetota</taxon>
        <taxon>Actinomycetes</taxon>
        <taxon>Kitasatosporales</taxon>
        <taxon>Streptomycetaceae</taxon>
        <taxon>Streptomyces</taxon>
    </lineage>
</organism>
<keyword evidence="4 6" id="KW-0573">Peptidoglycan synthesis</keyword>
<evidence type="ECO:0000256" key="7">
    <source>
        <dbReference type="SAM" id="MobiDB-lite"/>
    </source>
</evidence>
<evidence type="ECO:0000256" key="3">
    <source>
        <dbReference type="ARBA" id="ARBA00022960"/>
    </source>
</evidence>
<reference evidence="9" key="1">
    <citation type="submission" date="2020-01" db="EMBL/GenBank/DDBJ databases">
        <title>Insect and environment-associated Actinomycetes.</title>
        <authorList>
            <person name="Currrie C."/>
            <person name="Chevrette M."/>
            <person name="Carlson C."/>
            <person name="Stubbendieck R."/>
            <person name="Wendt-Pienkowski E."/>
        </authorList>
    </citation>
    <scope>NUCLEOTIDE SEQUENCE</scope>
    <source>
        <strain evidence="9">SID7499</strain>
    </source>
</reference>
<evidence type="ECO:0000256" key="6">
    <source>
        <dbReference type="PROSITE-ProRule" id="PRU01373"/>
    </source>
</evidence>
<dbReference type="PROSITE" id="PS52029">
    <property type="entry name" value="LD_TPASE"/>
    <property type="match status" value="1"/>
</dbReference>
<dbReference type="Pfam" id="PF03734">
    <property type="entry name" value="YkuD"/>
    <property type="match status" value="1"/>
</dbReference>
<comment type="caution">
    <text evidence="9">The sequence shown here is derived from an EMBL/GenBank/DDBJ whole genome shotgun (WGS) entry which is preliminary data.</text>
</comment>
<proteinExistence type="predicted"/>
<dbReference type="AlphaFoldDB" id="A0A6G3XYN6"/>
<comment type="pathway">
    <text evidence="1 6">Cell wall biogenesis; peptidoglycan biosynthesis.</text>
</comment>
<dbReference type="EMBL" id="JAAGMN010010092">
    <property type="protein sequence ID" value="NEE22929.1"/>
    <property type="molecule type" value="Genomic_DNA"/>
</dbReference>
<evidence type="ECO:0000259" key="8">
    <source>
        <dbReference type="PROSITE" id="PS52029"/>
    </source>
</evidence>
<dbReference type="Gene3D" id="2.40.440.10">
    <property type="entry name" value="L,D-transpeptidase catalytic domain-like"/>
    <property type="match status" value="1"/>
</dbReference>
<dbReference type="GO" id="GO:0008360">
    <property type="term" value="P:regulation of cell shape"/>
    <property type="evidence" value="ECO:0007669"/>
    <property type="project" value="UniProtKB-UniRule"/>
</dbReference>
<gene>
    <name evidence="9" type="ORF">G3M58_92810</name>
</gene>
<sequence>ANVSHGCTGMSTDNAEWFFDTVREGDIVRVVGSEGEDMDPFGNGFGDWNLSWEKWQKGSALHEGAPDSPQTLQAARLRPHV</sequence>
<evidence type="ECO:0000256" key="4">
    <source>
        <dbReference type="ARBA" id="ARBA00022984"/>
    </source>
</evidence>
<dbReference type="GO" id="GO:0009252">
    <property type="term" value="P:peptidoglycan biosynthetic process"/>
    <property type="evidence" value="ECO:0007669"/>
    <property type="project" value="UniProtKB-UniPathway"/>
</dbReference>
<dbReference type="CDD" id="cd16913">
    <property type="entry name" value="YkuD_like"/>
    <property type="match status" value="1"/>
</dbReference>
<keyword evidence="2" id="KW-0808">Transferase</keyword>
<keyword evidence="3 6" id="KW-0133">Cell shape</keyword>